<proteinExistence type="predicted"/>
<keyword evidence="1" id="KW-0472">Membrane</keyword>
<dbReference type="SUPFAM" id="SSF48452">
    <property type="entry name" value="TPR-like"/>
    <property type="match status" value="1"/>
</dbReference>
<dbReference type="AlphaFoldDB" id="A0AAW9RFS4"/>
<dbReference type="EMBL" id="JAZHOG010000005">
    <property type="protein sequence ID" value="MEJ8567829.1"/>
    <property type="molecule type" value="Genomic_DNA"/>
</dbReference>
<organism evidence="3 4">
    <name type="scientific">Elongatibacter sediminis</name>
    <dbReference type="NCBI Taxonomy" id="3119006"/>
    <lineage>
        <taxon>Bacteria</taxon>
        <taxon>Pseudomonadati</taxon>
        <taxon>Pseudomonadota</taxon>
        <taxon>Gammaproteobacteria</taxon>
        <taxon>Chromatiales</taxon>
        <taxon>Wenzhouxiangellaceae</taxon>
        <taxon>Elongatibacter</taxon>
    </lineage>
</organism>
<dbReference type="InterPro" id="IPR000157">
    <property type="entry name" value="TIR_dom"/>
</dbReference>
<dbReference type="Proteomes" id="UP001359886">
    <property type="component" value="Unassembled WGS sequence"/>
</dbReference>
<dbReference type="SUPFAM" id="SSF52200">
    <property type="entry name" value="Toll/Interleukin receptor TIR domain"/>
    <property type="match status" value="1"/>
</dbReference>
<dbReference type="Pfam" id="PF13676">
    <property type="entry name" value="TIR_2"/>
    <property type="match status" value="1"/>
</dbReference>
<dbReference type="GO" id="GO:0007165">
    <property type="term" value="P:signal transduction"/>
    <property type="evidence" value="ECO:0007669"/>
    <property type="project" value="InterPro"/>
</dbReference>
<evidence type="ECO:0000313" key="3">
    <source>
        <dbReference type="EMBL" id="MEJ8567829.1"/>
    </source>
</evidence>
<dbReference type="Gene3D" id="3.40.50.10140">
    <property type="entry name" value="Toll/interleukin-1 receptor homology (TIR) domain"/>
    <property type="match status" value="1"/>
</dbReference>
<dbReference type="RefSeq" id="WP_354695151.1">
    <property type="nucleotide sequence ID" value="NZ_JAZHOG010000005.1"/>
</dbReference>
<evidence type="ECO:0000313" key="4">
    <source>
        <dbReference type="Proteomes" id="UP001359886"/>
    </source>
</evidence>
<dbReference type="InterPro" id="IPR011990">
    <property type="entry name" value="TPR-like_helical_dom_sf"/>
</dbReference>
<accession>A0AAW9RFS4</accession>
<dbReference type="Gene3D" id="1.25.40.10">
    <property type="entry name" value="Tetratricopeptide repeat domain"/>
    <property type="match status" value="1"/>
</dbReference>
<protein>
    <submittedName>
        <fullName evidence="3">Toll/interleukin-1 receptor domain-containing protein</fullName>
    </submittedName>
</protein>
<keyword evidence="1" id="KW-0812">Transmembrane</keyword>
<keyword evidence="3" id="KW-0675">Receptor</keyword>
<reference evidence="3 4" key="1">
    <citation type="submission" date="2024-02" db="EMBL/GenBank/DDBJ databases">
        <title>A novel Wenzhouxiangellaceae bacterium, isolated from coastal sediments.</title>
        <authorList>
            <person name="Du Z.-J."/>
            <person name="Ye Y.-Q."/>
            <person name="Zhang X.-Y."/>
        </authorList>
    </citation>
    <scope>NUCLEOTIDE SEQUENCE [LARGE SCALE GENOMIC DNA]</scope>
    <source>
        <strain evidence="3 4">CH-27</strain>
    </source>
</reference>
<dbReference type="InterPro" id="IPR035897">
    <property type="entry name" value="Toll_tir_struct_dom_sf"/>
</dbReference>
<name>A0AAW9RFS4_9GAMM</name>
<evidence type="ECO:0000259" key="2">
    <source>
        <dbReference type="Pfam" id="PF13676"/>
    </source>
</evidence>
<feature type="domain" description="TIR" evidence="2">
    <location>
        <begin position="9"/>
        <end position="117"/>
    </location>
</feature>
<keyword evidence="4" id="KW-1185">Reference proteome</keyword>
<keyword evidence="1" id="KW-1133">Transmembrane helix</keyword>
<gene>
    <name evidence="3" type="ORF">V3330_09355</name>
</gene>
<comment type="caution">
    <text evidence="3">The sequence shown here is derived from an EMBL/GenBank/DDBJ whole genome shotgun (WGS) entry which is preliminary data.</text>
</comment>
<feature type="transmembrane region" description="Helical" evidence="1">
    <location>
        <begin position="188"/>
        <end position="209"/>
    </location>
</feature>
<evidence type="ECO:0000256" key="1">
    <source>
        <dbReference type="SAM" id="Phobius"/>
    </source>
</evidence>
<sequence length="717" mass="79911">MTPPHYKAFISYSHQDESWARWLQKSLEGYRIPKRLVGAESPHGPVPKRLQPIFRDREDLSSASDLSTRIKQELAASETLIVVCSPAAARSRWVNEEIRYFRELGRGDRILALVVDGDPLASGTDNGCFPGALLDGGNGHAIEPLAADARKYADGRSLARLKLVAGILGIRLDELRRRDAQRRTRRRLFWGTAGMATVSLIGWLAWAMATSQEAARVQRANTEELLSFMLGDLKRLDPIVGLEIVDDHDLALQRYRTELDIDAKSNEELVAAASGWRDRGIDFHGRGELEPAMQQFQQSRAALVELHQREGGTQRALYELGQAEFWVGYVHMDRGELDQAQLSFSRYGAIARRLINADPNNAEMVMELAYTLANLGALERARQNPDTAQILQLFQSAVQYNQMALVLDAGNDTYRQDLVTMLAHLADAWLETCDLGNAFSLRMQNVELSRELHRGLPGDSGLQQELAYALSGLSSVQQQMGLLDLAEQNIRESGELLRDLLSRQPGNEYLRWELLLREQRLARLYAAQERLDEAWSLFGETAEGIEANRALSDSDNLPVAVEAAEFRLDLARLAFRMGEDRIGREALDRAVGELAVLVGGNPGHRHAVRQLAHASFAYWDLTGRLPGGQVTDLLDGYLSRPRQVQSCTDAGTAARLALLRGDLGLARDYTRYVLGKGYFEPGFVAFCGEYGLCDLRSGKATDADHQAHEQTQQPPEQ</sequence>